<dbReference type="InterPro" id="IPR006056">
    <property type="entry name" value="RidA"/>
</dbReference>
<dbReference type="Gene3D" id="3.30.1330.40">
    <property type="entry name" value="RutC-like"/>
    <property type="match status" value="1"/>
</dbReference>
<keyword evidence="3" id="KW-1185">Reference proteome</keyword>
<dbReference type="PANTHER" id="PTHR11803">
    <property type="entry name" value="2-IMINOBUTANOATE/2-IMINOPROPANOATE DEAMINASE RIDA"/>
    <property type="match status" value="1"/>
</dbReference>
<protein>
    <submittedName>
        <fullName evidence="2">RidA family protein</fullName>
    </submittedName>
</protein>
<dbReference type="Pfam" id="PF01042">
    <property type="entry name" value="Ribonuc_L-PSP"/>
    <property type="match status" value="1"/>
</dbReference>
<sequence length="128" mass="14131">MSKREVRSAAAPAPLGTYSQAIAVGDFLYTSGMGPIHPETGEIVGTDVAEQTRQVLANLKAILAEHGLGFDDVVKSTVHLEYLHRDFAAYDKEYRSHFTKPYPVRTTVGSDLMNILVEIDFVAYKQQS</sequence>
<proteinExistence type="inferred from homology"/>
<dbReference type="NCBIfam" id="TIGR00004">
    <property type="entry name" value="Rid family detoxifying hydrolase"/>
    <property type="match status" value="1"/>
</dbReference>
<dbReference type="CDD" id="cd00448">
    <property type="entry name" value="YjgF_YER057c_UK114_family"/>
    <property type="match status" value="1"/>
</dbReference>
<evidence type="ECO:0000313" key="2">
    <source>
        <dbReference type="EMBL" id="GAA4238600.1"/>
    </source>
</evidence>
<comment type="caution">
    <text evidence="2">The sequence shown here is derived from an EMBL/GenBank/DDBJ whole genome shotgun (WGS) entry which is preliminary data.</text>
</comment>
<comment type="similarity">
    <text evidence="1">Belongs to the RutC family.</text>
</comment>
<organism evidence="2 3">
    <name type="scientific">Actinomadura meridiana</name>
    <dbReference type="NCBI Taxonomy" id="559626"/>
    <lineage>
        <taxon>Bacteria</taxon>
        <taxon>Bacillati</taxon>
        <taxon>Actinomycetota</taxon>
        <taxon>Actinomycetes</taxon>
        <taxon>Streptosporangiales</taxon>
        <taxon>Thermomonosporaceae</taxon>
        <taxon>Actinomadura</taxon>
    </lineage>
</organism>
<dbReference type="SUPFAM" id="SSF55298">
    <property type="entry name" value="YjgF-like"/>
    <property type="match status" value="1"/>
</dbReference>
<dbReference type="RefSeq" id="WP_344902159.1">
    <property type="nucleotide sequence ID" value="NZ_BAABAS010000020.1"/>
</dbReference>
<evidence type="ECO:0000256" key="1">
    <source>
        <dbReference type="ARBA" id="ARBA00010552"/>
    </source>
</evidence>
<evidence type="ECO:0000313" key="3">
    <source>
        <dbReference type="Proteomes" id="UP001501710"/>
    </source>
</evidence>
<dbReference type="PANTHER" id="PTHR11803:SF39">
    <property type="entry name" value="2-IMINOBUTANOATE_2-IMINOPROPANOATE DEAMINASE"/>
    <property type="match status" value="1"/>
</dbReference>
<dbReference type="Proteomes" id="UP001501710">
    <property type="component" value="Unassembled WGS sequence"/>
</dbReference>
<gene>
    <name evidence="2" type="ORF">GCM10022254_55230</name>
</gene>
<name>A0ABP8CFB8_9ACTN</name>
<accession>A0ABP8CFB8</accession>
<reference evidence="3" key="1">
    <citation type="journal article" date="2019" name="Int. J. Syst. Evol. Microbiol.">
        <title>The Global Catalogue of Microorganisms (GCM) 10K type strain sequencing project: providing services to taxonomists for standard genome sequencing and annotation.</title>
        <authorList>
            <consortium name="The Broad Institute Genomics Platform"/>
            <consortium name="The Broad Institute Genome Sequencing Center for Infectious Disease"/>
            <person name="Wu L."/>
            <person name="Ma J."/>
        </authorList>
    </citation>
    <scope>NUCLEOTIDE SEQUENCE [LARGE SCALE GENOMIC DNA]</scope>
    <source>
        <strain evidence="3">JCM 17440</strain>
    </source>
</reference>
<dbReference type="InterPro" id="IPR035959">
    <property type="entry name" value="RutC-like_sf"/>
</dbReference>
<dbReference type="InterPro" id="IPR006175">
    <property type="entry name" value="YjgF/YER057c/UK114"/>
</dbReference>
<dbReference type="EMBL" id="BAABAS010000020">
    <property type="protein sequence ID" value="GAA4238600.1"/>
    <property type="molecule type" value="Genomic_DNA"/>
</dbReference>